<feature type="transmembrane region" description="Helical" evidence="17">
    <location>
        <begin position="60"/>
        <end position="81"/>
    </location>
</feature>
<organism evidence="20 21">
    <name type="scientific">Pseudoclavibacter albus</name>
    <dbReference type="NCBI Taxonomy" id="272241"/>
    <lineage>
        <taxon>Bacteria</taxon>
        <taxon>Bacillati</taxon>
        <taxon>Actinomycetota</taxon>
        <taxon>Actinomycetes</taxon>
        <taxon>Micrococcales</taxon>
        <taxon>Microbacteriaceae</taxon>
        <taxon>Pseudoclavibacter</taxon>
    </lineage>
</organism>
<evidence type="ECO:0000256" key="18">
    <source>
        <dbReference type="SAM" id="SignalP"/>
    </source>
</evidence>
<dbReference type="SUPFAM" id="SSF81464">
    <property type="entry name" value="Cytochrome c oxidase subunit II-like, transmembrane region"/>
    <property type="match status" value="1"/>
</dbReference>
<evidence type="ECO:0000256" key="12">
    <source>
        <dbReference type="ARBA" id="ARBA00023136"/>
    </source>
</evidence>
<evidence type="ECO:0000256" key="7">
    <source>
        <dbReference type="ARBA" id="ARBA00022723"/>
    </source>
</evidence>
<dbReference type="SUPFAM" id="SSF49503">
    <property type="entry name" value="Cupredoxins"/>
    <property type="match status" value="1"/>
</dbReference>
<keyword evidence="8" id="KW-1278">Translocase</keyword>
<dbReference type="PRINTS" id="PR01166">
    <property type="entry name" value="CYCOXIDASEII"/>
</dbReference>
<evidence type="ECO:0000256" key="11">
    <source>
        <dbReference type="ARBA" id="ARBA00023008"/>
    </source>
</evidence>
<keyword evidence="11" id="KW-0186">Copper</keyword>
<keyword evidence="18" id="KW-0732">Signal</keyword>
<dbReference type="InterPro" id="IPR036257">
    <property type="entry name" value="Cyt_c_oxidase_su2_TM_sf"/>
</dbReference>
<evidence type="ECO:0000313" key="21">
    <source>
        <dbReference type="Proteomes" id="UP001525379"/>
    </source>
</evidence>
<proteinExistence type="inferred from homology"/>
<evidence type="ECO:0000256" key="8">
    <source>
        <dbReference type="ARBA" id="ARBA00022967"/>
    </source>
</evidence>
<comment type="subcellular location">
    <subcellularLocation>
        <location evidence="1">Membrane</location>
        <topology evidence="1">Multi-pass membrane protein</topology>
    </subcellularLocation>
</comment>
<dbReference type="InterPro" id="IPR008972">
    <property type="entry name" value="Cupredoxin"/>
</dbReference>
<dbReference type="EC" id="7.1.1.9" evidence="3"/>
<feature type="transmembrane region" description="Helical" evidence="17">
    <location>
        <begin position="102"/>
        <end position="120"/>
    </location>
</feature>
<dbReference type="Gene3D" id="1.10.287.90">
    <property type="match status" value="1"/>
</dbReference>
<keyword evidence="5" id="KW-0679">Respiratory chain</keyword>
<keyword evidence="21" id="KW-1185">Reference proteome</keyword>
<evidence type="ECO:0000256" key="16">
    <source>
        <dbReference type="SAM" id="MobiDB-lite"/>
    </source>
</evidence>
<dbReference type="NCBIfam" id="TIGR02866">
    <property type="entry name" value="CoxB"/>
    <property type="match status" value="1"/>
</dbReference>
<feature type="region of interest" description="Disordered" evidence="16">
    <location>
        <begin position="280"/>
        <end position="307"/>
    </location>
</feature>
<dbReference type="PROSITE" id="PS50857">
    <property type="entry name" value="COX2_CUA"/>
    <property type="match status" value="1"/>
</dbReference>
<keyword evidence="10 17" id="KW-1133">Transmembrane helix</keyword>
<evidence type="ECO:0000256" key="13">
    <source>
        <dbReference type="ARBA" id="ARBA00024688"/>
    </source>
</evidence>
<dbReference type="PANTHER" id="PTHR22888:SF9">
    <property type="entry name" value="CYTOCHROME C OXIDASE SUBUNIT 2"/>
    <property type="match status" value="1"/>
</dbReference>
<name>A0ABT2HXE8_9MICO</name>
<comment type="caution">
    <text evidence="20">The sequence shown here is derived from an EMBL/GenBank/DDBJ whole genome shotgun (WGS) entry which is preliminary data.</text>
</comment>
<sequence>MRQNPRFKWAVAPVSAALLLALAGCTNQQLNGFMPGDPNNGGPGVTNHSDTIATFWTNSWIVLMGIGFLVWVLILWASIAYRRRRGEKGLPHQLRYHMPIEILFTVIPVILVGGFFAFTAREQAKVEHNFAQDEVDVHIEVYGKQWAWDFNYLPVEGSEYDGGVYYEGVQAVPAADATKGEIDTDKLPKLYLPVGANAQIDLKSRDVAHSFWVVDFLYKEDTIPGKTNTMSIVAEREGVYMGKCAELCGEYHSMMLFEVHVVSQEEYNAYIQSLRDAGQEGAHGDEYNRNTHLEGTDVPSFGPEEQH</sequence>
<comment type="function">
    <text evidence="13">Subunits I and II form the functional core of the enzyme complex. Electrons originating in cytochrome c are transferred via heme a and Cu(A) to the binuclear center formed by heme a3 and Cu(B).</text>
</comment>
<protein>
    <recommendedName>
        <fullName evidence="3">cytochrome-c oxidase</fullName>
        <ecNumber evidence="3">7.1.1.9</ecNumber>
    </recommendedName>
    <alternativeName>
        <fullName evidence="14">Cytochrome aa3 subunit 2</fullName>
    </alternativeName>
</protein>
<keyword evidence="7" id="KW-0479">Metal-binding</keyword>
<evidence type="ECO:0000256" key="6">
    <source>
        <dbReference type="ARBA" id="ARBA00022692"/>
    </source>
</evidence>
<dbReference type="PROSITE" id="PS00078">
    <property type="entry name" value="COX2"/>
    <property type="match status" value="1"/>
</dbReference>
<evidence type="ECO:0000313" key="20">
    <source>
        <dbReference type="EMBL" id="MCT2042974.1"/>
    </source>
</evidence>
<evidence type="ECO:0000259" key="19">
    <source>
        <dbReference type="PROSITE" id="PS50857"/>
    </source>
</evidence>
<dbReference type="Pfam" id="PF00116">
    <property type="entry name" value="COX2"/>
    <property type="match status" value="1"/>
</dbReference>
<feature type="chain" id="PRO_5045327149" description="cytochrome-c oxidase" evidence="18">
    <location>
        <begin position="24"/>
        <end position="307"/>
    </location>
</feature>
<evidence type="ECO:0000256" key="17">
    <source>
        <dbReference type="SAM" id="Phobius"/>
    </source>
</evidence>
<evidence type="ECO:0000256" key="9">
    <source>
        <dbReference type="ARBA" id="ARBA00022982"/>
    </source>
</evidence>
<comment type="catalytic activity">
    <reaction evidence="15">
        <text>4 Fe(II)-[cytochrome c] + O2 + 8 H(+)(in) = 4 Fe(III)-[cytochrome c] + 2 H2O + 4 H(+)(out)</text>
        <dbReference type="Rhea" id="RHEA:11436"/>
        <dbReference type="Rhea" id="RHEA-COMP:10350"/>
        <dbReference type="Rhea" id="RHEA-COMP:14399"/>
        <dbReference type="ChEBI" id="CHEBI:15377"/>
        <dbReference type="ChEBI" id="CHEBI:15378"/>
        <dbReference type="ChEBI" id="CHEBI:15379"/>
        <dbReference type="ChEBI" id="CHEBI:29033"/>
        <dbReference type="ChEBI" id="CHEBI:29034"/>
        <dbReference type="EC" id="7.1.1.9"/>
    </reaction>
</comment>
<evidence type="ECO:0000256" key="5">
    <source>
        <dbReference type="ARBA" id="ARBA00022660"/>
    </source>
</evidence>
<evidence type="ECO:0000256" key="10">
    <source>
        <dbReference type="ARBA" id="ARBA00022989"/>
    </source>
</evidence>
<evidence type="ECO:0000256" key="3">
    <source>
        <dbReference type="ARBA" id="ARBA00012949"/>
    </source>
</evidence>
<keyword evidence="12 17" id="KW-0472">Membrane</keyword>
<evidence type="ECO:0000256" key="14">
    <source>
        <dbReference type="ARBA" id="ARBA00031399"/>
    </source>
</evidence>
<feature type="compositionally biased region" description="Basic and acidic residues" evidence="16">
    <location>
        <begin position="282"/>
        <end position="295"/>
    </location>
</feature>
<reference evidence="20 21" key="1">
    <citation type="submission" date="2022-04" db="EMBL/GenBank/DDBJ databases">
        <title>Human microbiome associated bacterial genomes.</title>
        <authorList>
            <person name="Sandstrom S."/>
            <person name="Salamzade R."/>
            <person name="Kalan L.R."/>
        </authorList>
    </citation>
    <scope>NUCLEOTIDE SEQUENCE [LARGE SCALE GENOMIC DNA]</scope>
    <source>
        <strain evidence="21">p3-SID1799</strain>
    </source>
</reference>
<dbReference type="Proteomes" id="UP001525379">
    <property type="component" value="Unassembled WGS sequence"/>
</dbReference>
<dbReference type="InterPro" id="IPR002429">
    <property type="entry name" value="CcO_II-like_C"/>
</dbReference>
<keyword evidence="4" id="KW-0813">Transport</keyword>
<gene>
    <name evidence="20" type="primary">coxB</name>
    <name evidence="20" type="ORF">M3D15_06475</name>
</gene>
<keyword evidence="6 17" id="KW-0812">Transmembrane</keyword>
<evidence type="ECO:0000256" key="1">
    <source>
        <dbReference type="ARBA" id="ARBA00004141"/>
    </source>
</evidence>
<feature type="domain" description="Cytochrome oxidase subunit II copper A binding" evidence="19">
    <location>
        <begin position="134"/>
        <end position="273"/>
    </location>
</feature>
<dbReference type="InterPro" id="IPR001505">
    <property type="entry name" value="Copper_CuA"/>
</dbReference>
<keyword evidence="9" id="KW-0249">Electron transport</keyword>
<comment type="similarity">
    <text evidence="2">Belongs to the cytochrome c oxidase subunit 2 family.</text>
</comment>
<evidence type="ECO:0000256" key="15">
    <source>
        <dbReference type="ARBA" id="ARBA00047816"/>
    </source>
</evidence>
<dbReference type="PANTHER" id="PTHR22888">
    <property type="entry name" value="CYTOCHROME C OXIDASE, SUBUNIT II"/>
    <property type="match status" value="1"/>
</dbReference>
<accession>A0ABT2HXE8</accession>
<feature type="signal peptide" evidence="18">
    <location>
        <begin position="1"/>
        <end position="23"/>
    </location>
</feature>
<evidence type="ECO:0000256" key="4">
    <source>
        <dbReference type="ARBA" id="ARBA00022448"/>
    </source>
</evidence>
<dbReference type="Gene3D" id="2.60.40.420">
    <property type="entry name" value="Cupredoxins - blue copper proteins"/>
    <property type="match status" value="1"/>
</dbReference>
<evidence type="ECO:0000256" key="2">
    <source>
        <dbReference type="ARBA" id="ARBA00007866"/>
    </source>
</evidence>
<dbReference type="InterPro" id="IPR045187">
    <property type="entry name" value="CcO_II"/>
</dbReference>
<dbReference type="EMBL" id="JALXSQ010000021">
    <property type="protein sequence ID" value="MCT2042974.1"/>
    <property type="molecule type" value="Genomic_DNA"/>
</dbReference>
<dbReference type="InterPro" id="IPR014222">
    <property type="entry name" value="Cyt_c_oxidase_su2"/>
</dbReference>
<dbReference type="RefSeq" id="WP_260104273.1">
    <property type="nucleotide sequence ID" value="NZ_JALXSQ010000021.1"/>
</dbReference>
<dbReference type="PROSITE" id="PS51257">
    <property type="entry name" value="PROKAR_LIPOPROTEIN"/>
    <property type="match status" value="1"/>
</dbReference>